<feature type="compositionally biased region" description="Basic residues" evidence="1">
    <location>
        <begin position="114"/>
        <end position="128"/>
    </location>
</feature>
<dbReference type="EMBL" id="SSBS01000001">
    <property type="protein sequence ID" value="THF36738.1"/>
    <property type="molecule type" value="Genomic_DNA"/>
</dbReference>
<feature type="transmembrane region" description="Helical" evidence="2">
    <location>
        <begin position="20"/>
        <end position="42"/>
    </location>
</feature>
<organism evidence="3 4">
    <name type="scientific">Pseudomonas atacamensis</name>
    <dbReference type="NCBI Taxonomy" id="2565368"/>
    <lineage>
        <taxon>Bacteria</taxon>
        <taxon>Pseudomonadati</taxon>
        <taxon>Pseudomonadota</taxon>
        <taxon>Gammaproteobacteria</taxon>
        <taxon>Pseudomonadales</taxon>
        <taxon>Pseudomonadaceae</taxon>
        <taxon>Pseudomonas</taxon>
    </lineage>
</organism>
<keyword evidence="2" id="KW-0812">Transmembrane</keyword>
<evidence type="ECO:0000313" key="4">
    <source>
        <dbReference type="Proteomes" id="UP000310574"/>
    </source>
</evidence>
<proteinExistence type="predicted"/>
<comment type="caution">
    <text evidence="3">The sequence shown here is derived from an EMBL/GenBank/DDBJ whole genome shotgun (WGS) entry which is preliminary data.</text>
</comment>
<keyword evidence="2" id="KW-0472">Membrane</keyword>
<evidence type="ECO:0000256" key="1">
    <source>
        <dbReference type="SAM" id="MobiDB-lite"/>
    </source>
</evidence>
<gene>
    <name evidence="3" type="ORF">E5170_04630</name>
</gene>
<dbReference type="Proteomes" id="UP000310574">
    <property type="component" value="Unassembled WGS sequence"/>
</dbReference>
<evidence type="ECO:0000313" key="3">
    <source>
        <dbReference type="EMBL" id="THF36738.1"/>
    </source>
</evidence>
<keyword evidence="2" id="KW-1133">Transmembrane helix</keyword>
<sequence>MSGTASYIEAVFVSVGVHRIGSISVAAVTASYGFALTASPFFKRRSAGPAKRNQKALPRRTARSLKLGVPSLRDRSGRSGYGLLRCTSFRCVRLRRTVAALPHPDRSRNEACRKGKRSKAKAKARSRAPHPSPLPEGEGTDRGVWAKHADLRYRVECRF</sequence>
<protein>
    <submittedName>
        <fullName evidence="3">Uncharacterized protein</fullName>
    </submittedName>
</protein>
<feature type="region of interest" description="Disordered" evidence="1">
    <location>
        <begin position="105"/>
        <end position="142"/>
    </location>
</feature>
<evidence type="ECO:0000256" key="2">
    <source>
        <dbReference type="SAM" id="Phobius"/>
    </source>
</evidence>
<name>A0AAQ2I3K4_9PSED</name>
<dbReference type="AlphaFoldDB" id="A0AAQ2I3K4"/>
<accession>A0AAQ2I3K4</accession>
<reference evidence="3 4" key="1">
    <citation type="submission" date="2019-04" db="EMBL/GenBank/DDBJ databases">
        <title>Draft genome sequence of Pseudomonas sp. M7D1 isolated from rhizosphere of plant the flowery desert.</title>
        <authorList>
            <person name="Poblete-Morales M."/>
            <person name="Plaza N."/>
            <person name="Corsini G."/>
            <person name="Silva E."/>
        </authorList>
    </citation>
    <scope>NUCLEOTIDE SEQUENCE [LARGE SCALE GENOMIC DNA]</scope>
    <source>
        <strain evidence="3 4">M7D1</strain>
    </source>
</reference>